<reference evidence="2" key="1">
    <citation type="submission" date="2021-09" db="EMBL/GenBank/DDBJ databases">
        <authorList>
            <consortium name="AG Swart"/>
            <person name="Singh M."/>
            <person name="Singh A."/>
            <person name="Seah K."/>
            <person name="Emmerich C."/>
        </authorList>
    </citation>
    <scope>NUCLEOTIDE SEQUENCE</scope>
    <source>
        <strain evidence="2">ATCC30299</strain>
    </source>
</reference>
<feature type="compositionally biased region" description="Basic and acidic residues" evidence="1">
    <location>
        <begin position="90"/>
        <end position="101"/>
    </location>
</feature>
<evidence type="ECO:0000313" key="3">
    <source>
        <dbReference type="Proteomes" id="UP001162131"/>
    </source>
</evidence>
<protein>
    <submittedName>
        <fullName evidence="2">Uncharacterized protein</fullName>
    </submittedName>
</protein>
<dbReference type="Proteomes" id="UP001162131">
    <property type="component" value="Unassembled WGS sequence"/>
</dbReference>
<feature type="compositionally biased region" description="Acidic residues" evidence="1">
    <location>
        <begin position="102"/>
        <end position="113"/>
    </location>
</feature>
<dbReference type="EMBL" id="CAJZBQ010000017">
    <property type="protein sequence ID" value="CAG9316998.1"/>
    <property type="molecule type" value="Genomic_DNA"/>
</dbReference>
<name>A0AAU9IR78_9CILI</name>
<keyword evidence="3" id="KW-1185">Reference proteome</keyword>
<feature type="region of interest" description="Disordered" evidence="1">
    <location>
        <begin position="55"/>
        <end position="114"/>
    </location>
</feature>
<dbReference type="AlphaFoldDB" id="A0AAU9IR78"/>
<sequence length="358" mass="40652">MSNEENIDMFQNFFQHISAVHEDAQTRVTALFSQIRQEALAIFNQNVLKAIDKKPINSQQADKSPAKTPETCQPKRKEEAKKLKRKQKQHKQEPPTIKIDDTDSPEEAIDENEPPVSQKIYECLTKTPQSKKYFAKKTGAKVSTENVPIKRKRDNSILEEFEVKYIAPIKRKVAELIKAGVSSKVIAKLYNISPICVEAIGNWKNCRAASSNSKIKMRDQIMKLHSEGQGVKEIAKTLNIWQNIVRDYLGEIPINSLSRNNHVKKILIDKIKAGVAESQLSNLTGISIKNLSAWRSKPQAEWVDEDTIQSDGETGREEIREALYCHLIGNDGNVSITNKKEKISRWLSLISDDNQHLK</sequence>
<gene>
    <name evidence="2" type="ORF">BSTOLATCC_MIC17625</name>
</gene>
<accession>A0AAU9IR78</accession>
<evidence type="ECO:0000313" key="2">
    <source>
        <dbReference type="EMBL" id="CAG9316998.1"/>
    </source>
</evidence>
<proteinExistence type="predicted"/>
<organism evidence="2 3">
    <name type="scientific">Blepharisma stoltei</name>
    <dbReference type="NCBI Taxonomy" id="1481888"/>
    <lineage>
        <taxon>Eukaryota</taxon>
        <taxon>Sar</taxon>
        <taxon>Alveolata</taxon>
        <taxon>Ciliophora</taxon>
        <taxon>Postciliodesmatophora</taxon>
        <taxon>Heterotrichea</taxon>
        <taxon>Heterotrichida</taxon>
        <taxon>Blepharismidae</taxon>
        <taxon>Blepharisma</taxon>
    </lineage>
</organism>
<evidence type="ECO:0000256" key="1">
    <source>
        <dbReference type="SAM" id="MobiDB-lite"/>
    </source>
</evidence>
<comment type="caution">
    <text evidence="2">The sequence shown here is derived from an EMBL/GenBank/DDBJ whole genome shotgun (WGS) entry which is preliminary data.</text>
</comment>